<dbReference type="Proteomes" id="UP000008037">
    <property type="component" value="Chromosome"/>
</dbReference>
<feature type="transmembrane region" description="Helical" evidence="1">
    <location>
        <begin position="59"/>
        <end position="79"/>
    </location>
</feature>
<reference evidence="2 3" key="1">
    <citation type="journal article" date="2012" name="Environ. Microbiol.">
        <title>The genome of the ammonia-oxidizing Candidatus Nitrososphaera gargensis: insights into metabolic versatility and environmental adaptations.</title>
        <authorList>
            <person name="Spang A."/>
            <person name="Poehlein A."/>
            <person name="Offre P."/>
            <person name="Zumbragel S."/>
            <person name="Haider S."/>
            <person name="Rychlik N."/>
            <person name="Nowka B."/>
            <person name="Schmeisser C."/>
            <person name="Lebedeva E.V."/>
            <person name="Rattei T."/>
            <person name="Bohm C."/>
            <person name="Schmid M."/>
            <person name="Galushko A."/>
            <person name="Hatzenpichler R."/>
            <person name="Weinmaier T."/>
            <person name="Daniel R."/>
            <person name="Schleper C."/>
            <person name="Spieck E."/>
            <person name="Streit W."/>
            <person name="Wagner M."/>
        </authorList>
    </citation>
    <scope>NUCLEOTIDE SEQUENCE [LARGE SCALE GENOMIC DNA]</scope>
    <source>
        <strain evidence="3">Ga9.2</strain>
    </source>
</reference>
<organism evidence="2 3">
    <name type="scientific">Nitrososphaera gargensis (strain Ga9.2)</name>
    <dbReference type="NCBI Taxonomy" id="1237085"/>
    <lineage>
        <taxon>Archaea</taxon>
        <taxon>Nitrososphaerota</taxon>
        <taxon>Nitrososphaeria</taxon>
        <taxon>Nitrososphaerales</taxon>
        <taxon>Nitrososphaeraceae</taxon>
        <taxon>Nitrososphaera</taxon>
    </lineage>
</organism>
<gene>
    <name evidence="2" type="ordered locus">Ngar_c31830</name>
</gene>
<keyword evidence="1" id="KW-0472">Membrane</keyword>
<dbReference type="BioCyc" id="CNIT1237085:G1324-3183-MONOMER"/>
<sequence length="124" mass="13613">MTAHIAARHFTSYNLIKKGNNLDIFEKVYYMRALVGVAAGIVAGFLIPFDTSNSPVDQGVAVGMTFGIAVVFYFISLGIGRGIAKNVPKDKRRKVAMEGIVPFIFLLLTFMIIVYTALHQSILT</sequence>
<dbReference type="EMBL" id="CP002408">
    <property type="protein sequence ID" value="AFU60099.1"/>
    <property type="molecule type" value="Genomic_DNA"/>
</dbReference>
<keyword evidence="1" id="KW-1133">Transmembrane helix</keyword>
<evidence type="ECO:0000256" key="1">
    <source>
        <dbReference type="SAM" id="Phobius"/>
    </source>
</evidence>
<accession>K0INW8</accession>
<feature type="transmembrane region" description="Helical" evidence="1">
    <location>
        <begin position="100"/>
        <end position="118"/>
    </location>
</feature>
<name>K0INW8_NITGG</name>
<dbReference type="KEGG" id="nga:Ngar_c31830"/>
<keyword evidence="1" id="KW-0812">Transmembrane</keyword>
<feature type="transmembrane region" description="Helical" evidence="1">
    <location>
        <begin position="28"/>
        <end position="47"/>
    </location>
</feature>
<dbReference type="AlphaFoldDB" id="K0INW8"/>
<dbReference type="InParanoid" id="K0INW8"/>
<evidence type="ECO:0000313" key="2">
    <source>
        <dbReference type="EMBL" id="AFU60099.1"/>
    </source>
</evidence>
<dbReference type="HOGENOM" id="CLU_163107_0_0_2"/>
<evidence type="ECO:0000313" key="3">
    <source>
        <dbReference type="Proteomes" id="UP000008037"/>
    </source>
</evidence>
<protein>
    <submittedName>
        <fullName evidence="2">Uncharacterized protein</fullName>
    </submittedName>
</protein>
<keyword evidence="3" id="KW-1185">Reference proteome</keyword>
<proteinExistence type="predicted"/>